<dbReference type="EMBL" id="JQOH01000008">
    <property type="protein sequence ID" value="KGA27237.1"/>
    <property type="molecule type" value="Genomic_DNA"/>
</dbReference>
<gene>
    <name evidence="1" type="ORF">JV38_16400</name>
    <name evidence="2" type="ORF">KU73_16390</name>
</gene>
<dbReference type="EMBL" id="JQHP01000009">
    <property type="protein sequence ID" value="KFX04103.1"/>
    <property type="molecule type" value="Genomic_DNA"/>
</dbReference>
<dbReference type="AlphaFoldDB" id="A0AAW3EEL6"/>
<organism evidence="1 3">
    <name type="scientific">Pectobacterium wasabiae</name>
    <dbReference type="NCBI Taxonomy" id="55208"/>
    <lineage>
        <taxon>Bacteria</taxon>
        <taxon>Pseudomonadati</taxon>
        <taxon>Pseudomonadota</taxon>
        <taxon>Gammaproteobacteria</taxon>
        <taxon>Enterobacterales</taxon>
        <taxon>Pectobacteriaceae</taxon>
        <taxon>Pectobacterium</taxon>
    </lineage>
</organism>
<dbReference type="Proteomes" id="UP000029436">
    <property type="component" value="Unassembled WGS sequence"/>
</dbReference>
<evidence type="ECO:0000313" key="3">
    <source>
        <dbReference type="Proteomes" id="UP000029257"/>
    </source>
</evidence>
<reference evidence="3 4" key="1">
    <citation type="submission" date="2014-08" db="EMBL/GenBank/DDBJ databases">
        <title>Genome sequences of NCPPB Pectobacterium isolates.</title>
        <authorList>
            <person name="Glover R.H."/>
            <person name="Sapp M."/>
            <person name="Elphinstone J."/>
        </authorList>
    </citation>
    <scope>NUCLEOTIDE SEQUENCE [LARGE SCALE GENOMIC DNA]</scope>
    <source>
        <strain evidence="1 3">NCPPB 3701</strain>
        <strain evidence="2 4">NCPPB3702</strain>
    </source>
</reference>
<accession>A0AAW3EEL6</accession>
<evidence type="ECO:0000313" key="1">
    <source>
        <dbReference type="EMBL" id="KFX04103.1"/>
    </source>
</evidence>
<evidence type="ECO:0000313" key="2">
    <source>
        <dbReference type="EMBL" id="KGA27237.1"/>
    </source>
</evidence>
<sequence>MQDKRKGLVFMKSYLVLIEETLHYIQINLIKMLLLLYETLIENFIGCIVKGSKVLIKYIQI</sequence>
<evidence type="ECO:0000313" key="4">
    <source>
        <dbReference type="Proteomes" id="UP000029436"/>
    </source>
</evidence>
<keyword evidence="4" id="KW-1185">Reference proteome</keyword>
<proteinExistence type="predicted"/>
<name>A0AAW3EEL6_9GAMM</name>
<dbReference type="Proteomes" id="UP000029257">
    <property type="component" value="Unassembled WGS sequence"/>
</dbReference>
<comment type="caution">
    <text evidence="1">The sequence shown here is derived from an EMBL/GenBank/DDBJ whole genome shotgun (WGS) entry which is preliminary data.</text>
</comment>
<protein>
    <submittedName>
        <fullName evidence="1">Uncharacterized protein</fullName>
    </submittedName>
</protein>